<feature type="compositionally biased region" description="Basic and acidic residues" evidence="12">
    <location>
        <begin position="42"/>
        <end position="60"/>
    </location>
</feature>
<dbReference type="GO" id="GO:0004386">
    <property type="term" value="F:helicase activity"/>
    <property type="evidence" value="ECO:0007669"/>
    <property type="project" value="UniProtKB-UniRule"/>
</dbReference>
<dbReference type="CDD" id="cd01128">
    <property type="entry name" value="rho_factor_C"/>
    <property type="match status" value="1"/>
</dbReference>
<dbReference type="EMBL" id="OFSM01000028">
    <property type="protein sequence ID" value="SOY31631.1"/>
    <property type="molecule type" value="Genomic_DNA"/>
</dbReference>
<evidence type="ECO:0000256" key="5">
    <source>
        <dbReference type="ARBA" id="ARBA00022840"/>
    </source>
</evidence>
<dbReference type="Pfam" id="PF00006">
    <property type="entry name" value="ATP-synt_ab"/>
    <property type="match status" value="1"/>
</dbReference>
<evidence type="ECO:0000256" key="8">
    <source>
        <dbReference type="ARBA" id="ARBA00023163"/>
    </source>
</evidence>
<evidence type="ECO:0000256" key="1">
    <source>
        <dbReference type="ARBA" id="ARBA00022472"/>
    </source>
</evidence>
<dbReference type="InterPro" id="IPR011113">
    <property type="entry name" value="Rho_RNA-bd"/>
</dbReference>
<dbReference type="HAMAP" id="MF_01884">
    <property type="entry name" value="Rho"/>
    <property type="match status" value="1"/>
</dbReference>
<evidence type="ECO:0000256" key="4">
    <source>
        <dbReference type="ARBA" id="ARBA00022806"/>
    </source>
</evidence>
<evidence type="ECO:0000256" key="2">
    <source>
        <dbReference type="ARBA" id="ARBA00022741"/>
    </source>
</evidence>
<keyword evidence="5 9" id="KW-0067">ATP-binding</keyword>
<evidence type="ECO:0000256" key="10">
    <source>
        <dbReference type="NCBIfam" id="TIGR00767"/>
    </source>
</evidence>
<dbReference type="GO" id="GO:0006353">
    <property type="term" value="P:DNA-templated transcription termination"/>
    <property type="evidence" value="ECO:0007669"/>
    <property type="project" value="UniProtKB-UniRule"/>
</dbReference>
<sequence>MREKYESLALVQLKELAKARGLKGTSTMKKAELVEAMLAEDERVKEQEAEKAAKSEETQQTRESASKPVHRRNVVTNTRSSQARAERTDRPERTERIERAERQERSERPEKTDRPVGVMNESTYRAEPTAQSESAVKTDEMPRAEGQTMSSAVPRTNRPNEVYDEKTYPKELDSGEEASGILEVMPDGYGFIRCENYLPGENDVYVAPSQIRRFGLKTGDILRGNKRVKTQQEKFSALLFIRTINGYSIEEASKRKAFEDMTPIFPDERIKLETLGSSVAMRVMDLVSPIGKGQRGMIVSPPKAGKTTLLKEVAKSILRTNPRMHMLILLIDERPEEVTDVKEAISGTNVEVIYSTFDELPDHHKRVSEMVIERAKRLVEHKKDVVILLDSITRLARAYNLVVPPSGRTLSGGLDPTALHMPKRFFGAARNMREGGSLTILATALVDTGSKMDDVIYEEFKSTGNMEMILDRKLSEKRIFPAIDLAKSGTRREDLLLAPEELEAINIMRKALNGLKSDEATDRILDMFARTRNNNEFVQMVKRNKFI</sequence>
<dbReference type="SMART" id="SM00382">
    <property type="entry name" value="AAA"/>
    <property type="match status" value="1"/>
</dbReference>
<dbReference type="Gene3D" id="3.40.50.300">
    <property type="entry name" value="P-loop containing nucleotide triphosphate hydrolases"/>
    <property type="match status" value="1"/>
</dbReference>
<dbReference type="SMART" id="SM00357">
    <property type="entry name" value="CSP"/>
    <property type="match status" value="1"/>
</dbReference>
<dbReference type="OrthoDB" id="9805197at2"/>
<proteinExistence type="inferred from homology"/>
<keyword evidence="2 9" id="KW-0547">Nucleotide-binding</keyword>
<evidence type="ECO:0000256" key="9">
    <source>
        <dbReference type="HAMAP-Rule" id="MF_01884"/>
    </source>
</evidence>
<evidence type="ECO:0000313" key="15">
    <source>
        <dbReference type="Proteomes" id="UP000236311"/>
    </source>
</evidence>
<dbReference type="GO" id="GO:0003723">
    <property type="term" value="F:RNA binding"/>
    <property type="evidence" value="ECO:0007669"/>
    <property type="project" value="UniProtKB-UniRule"/>
</dbReference>
<dbReference type="Pfam" id="PF07498">
    <property type="entry name" value="Rho_N"/>
    <property type="match status" value="1"/>
</dbReference>
<dbReference type="Gene3D" id="2.40.50.140">
    <property type="entry name" value="Nucleic acid-binding proteins"/>
    <property type="match status" value="1"/>
</dbReference>
<dbReference type="InterPro" id="IPR003593">
    <property type="entry name" value="AAA+_ATPase"/>
</dbReference>
<dbReference type="RefSeq" id="WP_103241619.1">
    <property type="nucleotide sequence ID" value="NZ_CANRXC010000046.1"/>
</dbReference>
<organism evidence="14 15">
    <name type="scientific">Acetatifactor muris</name>
    <dbReference type="NCBI Taxonomy" id="879566"/>
    <lineage>
        <taxon>Bacteria</taxon>
        <taxon>Bacillati</taxon>
        <taxon>Bacillota</taxon>
        <taxon>Clostridia</taxon>
        <taxon>Lachnospirales</taxon>
        <taxon>Lachnospiraceae</taxon>
        <taxon>Acetatifactor</taxon>
    </lineage>
</organism>
<dbReference type="PANTHER" id="PTHR46425">
    <property type="entry name" value="TRANSCRIPTION TERMINATION FACTOR RHO"/>
    <property type="match status" value="1"/>
</dbReference>
<evidence type="ECO:0000256" key="12">
    <source>
        <dbReference type="SAM" id="MobiDB-lite"/>
    </source>
</evidence>
<dbReference type="Proteomes" id="UP000236311">
    <property type="component" value="Unassembled WGS sequence"/>
</dbReference>
<dbReference type="InterPro" id="IPR011112">
    <property type="entry name" value="Rho-like_N"/>
</dbReference>
<feature type="binding site" evidence="9">
    <location>
        <begin position="303"/>
        <end position="308"/>
    </location>
    <ligand>
        <name>ATP</name>
        <dbReference type="ChEBI" id="CHEBI:30616"/>
    </ligand>
</feature>
<dbReference type="InterPro" id="IPR012340">
    <property type="entry name" value="NA-bd_OB-fold"/>
</dbReference>
<name>A0A2K4ZMD7_9FIRM</name>
<dbReference type="NCBIfam" id="NF006886">
    <property type="entry name" value="PRK09376.1"/>
    <property type="match status" value="1"/>
</dbReference>
<dbReference type="PROSITE" id="PS51856">
    <property type="entry name" value="RHO_RNA_BD"/>
    <property type="match status" value="1"/>
</dbReference>
<feature type="compositionally biased region" description="Polar residues" evidence="12">
    <location>
        <begin position="74"/>
        <end position="83"/>
    </location>
</feature>
<evidence type="ECO:0000259" key="13">
    <source>
        <dbReference type="PROSITE" id="PS51856"/>
    </source>
</evidence>
<feature type="binding site" evidence="9">
    <location>
        <begin position="291"/>
        <end position="296"/>
    </location>
    <ligand>
        <name>ATP</name>
        <dbReference type="ChEBI" id="CHEBI:30616"/>
    </ligand>
</feature>
<dbReference type="SUPFAM" id="SSF52540">
    <property type="entry name" value="P-loop containing nucleoside triphosphate hydrolases"/>
    <property type="match status" value="1"/>
</dbReference>
<dbReference type="SUPFAM" id="SSF50249">
    <property type="entry name" value="Nucleic acid-binding proteins"/>
    <property type="match status" value="1"/>
</dbReference>
<accession>A0A2K4ZMD7</accession>
<dbReference type="Pfam" id="PF07497">
    <property type="entry name" value="Rho_RNA_bind"/>
    <property type="match status" value="1"/>
</dbReference>
<comment type="similarity">
    <text evidence="9 11">Belongs to the Rho family.</text>
</comment>
<feature type="binding site" evidence="9">
    <location>
        <position position="334"/>
    </location>
    <ligand>
        <name>ATP</name>
        <dbReference type="ChEBI" id="CHEBI:30616"/>
    </ligand>
</feature>
<dbReference type="NCBIfam" id="TIGR00767">
    <property type="entry name" value="rho"/>
    <property type="match status" value="1"/>
</dbReference>
<comment type="caution">
    <text evidence="9">Lacks conserved residue(s) required for the propagation of feature annotation.</text>
</comment>
<feature type="region of interest" description="Disordered" evidence="12">
    <location>
        <begin position="42"/>
        <end position="161"/>
    </location>
</feature>
<dbReference type="EC" id="3.6.4.-" evidence="9 10"/>
<dbReference type="InterPro" id="IPR000194">
    <property type="entry name" value="ATPase_F1/V1/A1_a/bsu_nucl-bd"/>
</dbReference>
<dbReference type="CDD" id="cd04459">
    <property type="entry name" value="Rho_CSD"/>
    <property type="match status" value="1"/>
</dbReference>
<feature type="compositionally biased region" description="Basic and acidic residues" evidence="12">
    <location>
        <begin position="84"/>
        <end position="114"/>
    </location>
</feature>
<dbReference type="InterPro" id="IPR011129">
    <property type="entry name" value="CSD"/>
</dbReference>
<feature type="compositionally biased region" description="Polar residues" evidence="12">
    <location>
        <begin position="147"/>
        <end position="159"/>
    </location>
</feature>
<keyword evidence="1 9" id="KW-0806">Transcription termination</keyword>
<dbReference type="InterPro" id="IPR004665">
    <property type="entry name" value="Term_rho"/>
</dbReference>
<keyword evidence="3 9" id="KW-0378">Hydrolase</keyword>
<dbReference type="PANTHER" id="PTHR46425:SF1">
    <property type="entry name" value="TRANSCRIPTION TERMINATION FACTOR RHO"/>
    <property type="match status" value="1"/>
</dbReference>
<comment type="function">
    <text evidence="9">Facilitates transcription termination by a mechanism that involves Rho binding to the nascent RNA, activation of Rho's RNA-dependent ATPase activity, and release of the mRNA from the DNA template.</text>
</comment>
<protein>
    <recommendedName>
        <fullName evidence="9 10">Transcription termination factor Rho</fullName>
        <ecNumber evidence="9 10">3.6.4.-</ecNumber>
    </recommendedName>
    <alternativeName>
        <fullName evidence="9">ATP-dependent helicase Rho</fullName>
    </alternativeName>
</protein>
<evidence type="ECO:0000256" key="7">
    <source>
        <dbReference type="ARBA" id="ARBA00023015"/>
    </source>
</evidence>
<keyword evidence="6 9" id="KW-0694">RNA-binding</keyword>
<comment type="subunit">
    <text evidence="9">Homohexamer. The homohexamer assembles into an open ring structure.</text>
</comment>
<keyword evidence="15" id="KW-1185">Reference proteome</keyword>
<gene>
    <name evidence="9" type="primary">rho</name>
    <name evidence="14" type="ORF">AMURIS_04375</name>
</gene>
<keyword evidence="7 9" id="KW-0805">Transcription regulation</keyword>
<keyword evidence="8 9" id="KW-0804">Transcription</keyword>
<evidence type="ECO:0000256" key="3">
    <source>
        <dbReference type="ARBA" id="ARBA00022801"/>
    </source>
</evidence>
<evidence type="ECO:0000313" key="14">
    <source>
        <dbReference type="EMBL" id="SOY31631.1"/>
    </source>
</evidence>
<dbReference type="InterPro" id="IPR027417">
    <property type="entry name" value="P-loop_NTPase"/>
</dbReference>
<dbReference type="GO" id="GO:0005524">
    <property type="term" value="F:ATP binding"/>
    <property type="evidence" value="ECO:0007669"/>
    <property type="project" value="UniProtKB-UniRule"/>
</dbReference>
<evidence type="ECO:0000256" key="6">
    <source>
        <dbReference type="ARBA" id="ARBA00022884"/>
    </source>
</evidence>
<evidence type="ECO:0000256" key="11">
    <source>
        <dbReference type="PROSITE-ProRule" id="PRU01203"/>
    </source>
</evidence>
<dbReference type="InterPro" id="IPR041703">
    <property type="entry name" value="Rho_factor_ATP-bd"/>
</dbReference>
<dbReference type="GO" id="GO:0016787">
    <property type="term" value="F:hydrolase activity"/>
    <property type="evidence" value="ECO:0007669"/>
    <property type="project" value="UniProtKB-KW"/>
</dbReference>
<dbReference type="GO" id="GO:0008186">
    <property type="term" value="F:ATP-dependent activity, acting on RNA"/>
    <property type="evidence" value="ECO:0007669"/>
    <property type="project" value="UniProtKB-UniRule"/>
</dbReference>
<keyword evidence="4 9" id="KW-0347">Helicase</keyword>
<dbReference type="AlphaFoldDB" id="A0A2K4ZMD7"/>
<reference evidence="14 15" key="1">
    <citation type="submission" date="2018-01" db="EMBL/GenBank/DDBJ databases">
        <authorList>
            <person name="Gaut B.S."/>
            <person name="Morton B.R."/>
            <person name="Clegg M.T."/>
            <person name="Duvall M.R."/>
        </authorList>
    </citation>
    <scope>NUCLEOTIDE SEQUENCE [LARGE SCALE GENOMIC DNA]</scope>
    <source>
        <strain evidence="14">GP69</strain>
    </source>
</reference>
<feature type="domain" description="Rho RNA-BD" evidence="13">
    <location>
        <begin position="175"/>
        <end position="248"/>
    </location>
</feature>